<dbReference type="Proteomes" id="UP000237105">
    <property type="component" value="Unassembled WGS sequence"/>
</dbReference>
<comment type="caution">
    <text evidence="2">The sequence shown here is derived from an EMBL/GenBank/DDBJ whole genome shotgun (WGS) entry which is preliminary data.</text>
</comment>
<sequence length="104" mass="11262">MAYKSTHVLFLLASLLISMSLVAHYFSPDHNLPSNAPSPSDTNQLLRVHIPGVLRCSAPPRNPPRIELVVAGVNVVLSCDSGKIVITVVVTKGIGFFEIILKKM</sequence>
<name>A0A2P5B9D7_PARAD</name>
<evidence type="ECO:0000313" key="3">
    <source>
        <dbReference type="Proteomes" id="UP000237105"/>
    </source>
</evidence>
<dbReference type="OrthoDB" id="10531570at2759"/>
<feature type="chain" id="PRO_5015157386" description="Transmembrane protein" evidence="1">
    <location>
        <begin position="24"/>
        <end position="104"/>
    </location>
</feature>
<dbReference type="EMBL" id="JXTB01000331">
    <property type="protein sequence ID" value="PON45407.1"/>
    <property type="molecule type" value="Genomic_DNA"/>
</dbReference>
<feature type="non-terminal residue" evidence="2">
    <location>
        <position position="104"/>
    </location>
</feature>
<organism evidence="2 3">
    <name type="scientific">Parasponia andersonii</name>
    <name type="common">Sponia andersonii</name>
    <dbReference type="NCBI Taxonomy" id="3476"/>
    <lineage>
        <taxon>Eukaryota</taxon>
        <taxon>Viridiplantae</taxon>
        <taxon>Streptophyta</taxon>
        <taxon>Embryophyta</taxon>
        <taxon>Tracheophyta</taxon>
        <taxon>Spermatophyta</taxon>
        <taxon>Magnoliopsida</taxon>
        <taxon>eudicotyledons</taxon>
        <taxon>Gunneridae</taxon>
        <taxon>Pentapetalae</taxon>
        <taxon>rosids</taxon>
        <taxon>fabids</taxon>
        <taxon>Rosales</taxon>
        <taxon>Cannabaceae</taxon>
        <taxon>Parasponia</taxon>
    </lineage>
</organism>
<protein>
    <recommendedName>
        <fullName evidence="4">Transmembrane protein</fullName>
    </recommendedName>
</protein>
<accession>A0A2P5B9D7</accession>
<feature type="signal peptide" evidence="1">
    <location>
        <begin position="1"/>
        <end position="23"/>
    </location>
</feature>
<proteinExistence type="predicted"/>
<keyword evidence="1" id="KW-0732">Signal</keyword>
<keyword evidence="3" id="KW-1185">Reference proteome</keyword>
<dbReference type="AlphaFoldDB" id="A0A2P5B9D7"/>
<evidence type="ECO:0000256" key="1">
    <source>
        <dbReference type="SAM" id="SignalP"/>
    </source>
</evidence>
<reference evidence="3" key="1">
    <citation type="submission" date="2016-06" db="EMBL/GenBank/DDBJ databases">
        <title>Parallel loss of symbiosis genes in relatives of nitrogen-fixing non-legume Parasponia.</title>
        <authorList>
            <person name="Van Velzen R."/>
            <person name="Holmer R."/>
            <person name="Bu F."/>
            <person name="Rutten L."/>
            <person name="Van Zeijl A."/>
            <person name="Liu W."/>
            <person name="Santuari L."/>
            <person name="Cao Q."/>
            <person name="Sharma T."/>
            <person name="Shen D."/>
            <person name="Roswanjaya Y."/>
            <person name="Wardhani T."/>
            <person name="Kalhor M.S."/>
            <person name="Jansen J."/>
            <person name="Van den Hoogen J."/>
            <person name="Gungor B."/>
            <person name="Hartog M."/>
            <person name="Hontelez J."/>
            <person name="Verver J."/>
            <person name="Yang W.-C."/>
            <person name="Schijlen E."/>
            <person name="Repin R."/>
            <person name="Schilthuizen M."/>
            <person name="Schranz E."/>
            <person name="Heidstra R."/>
            <person name="Miyata K."/>
            <person name="Fedorova E."/>
            <person name="Kohlen W."/>
            <person name="Bisseling T."/>
            <person name="Smit S."/>
            <person name="Geurts R."/>
        </authorList>
    </citation>
    <scope>NUCLEOTIDE SEQUENCE [LARGE SCALE GENOMIC DNA]</scope>
    <source>
        <strain evidence="3">cv. WU1-14</strain>
    </source>
</reference>
<gene>
    <name evidence="2" type="ORF">PanWU01x14_259290</name>
</gene>
<evidence type="ECO:0000313" key="2">
    <source>
        <dbReference type="EMBL" id="PON45407.1"/>
    </source>
</evidence>
<evidence type="ECO:0008006" key="4">
    <source>
        <dbReference type="Google" id="ProtNLM"/>
    </source>
</evidence>